<comment type="subcellular location">
    <subcellularLocation>
        <location evidence="1">Cell membrane</location>
        <topology evidence="1">Multi-pass membrane protein</topology>
    </subcellularLocation>
</comment>
<evidence type="ECO:0000313" key="9">
    <source>
        <dbReference type="EMBL" id="BDS08079.1"/>
    </source>
</evidence>
<feature type="transmembrane region" description="Helical" evidence="8">
    <location>
        <begin position="277"/>
        <end position="300"/>
    </location>
</feature>
<dbReference type="GO" id="GO:0033214">
    <property type="term" value="P:siderophore-iron import into cell"/>
    <property type="evidence" value="ECO:0007669"/>
    <property type="project" value="TreeGrafter"/>
</dbReference>
<dbReference type="PANTHER" id="PTHR30472:SF25">
    <property type="entry name" value="ABC TRANSPORTER PERMEASE PROTEIN MJ0876-RELATED"/>
    <property type="match status" value="1"/>
</dbReference>
<dbReference type="PANTHER" id="PTHR30472">
    <property type="entry name" value="FERRIC ENTEROBACTIN TRANSPORT SYSTEM PERMEASE PROTEIN"/>
    <property type="match status" value="1"/>
</dbReference>
<keyword evidence="6 8" id="KW-1133">Transmembrane helix</keyword>
<comment type="similarity">
    <text evidence="2">Belongs to the binding-protein-dependent transport system permease family. FecCD subfamily.</text>
</comment>
<feature type="transmembrane region" description="Helical" evidence="8">
    <location>
        <begin position="190"/>
        <end position="210"/>
    </location>
</feature>
<dbReference type="Pfam" id="PF01032">
    <property type="entry name" value="FecCD"/>
    <property type="match status" value="1"/>
</dbReference>
<evidence type="ECO:0000256" key="6">
    <source>
        <dbReference type="ARBA" id="ARBA00022989"/>
    </source>
</evidence>
<dbReference type="KEGG" id="osu:NT6N_31190"/>
<keyword evidence="7 8" id="KW-0472">Membrane</keyword>
<dbReference type="CDD" id="cd06550">
    <property type="entry name" value="TM_ABC_iron-siderophores_like"/>
    <property type="match status" value="1"/>
</dbReference>
<reference evidence="9" key="1">
    <citation type="submission" date="2024-07" db="EMBL/GenBank/DDBJ databases">
        <title>Complete genome sequence of Verrucomicrobiaceae bacterium NT6N.</title>
        <authorList>
            <person name="Huang C."/>
            <person name="Takami H."/>
            <person name="Hamasaki K."/>
        </authorList>
    </citation>
    <scope>NUCLEOTIDE SEQUENCE</scope>
    <source>
        <strain evidence="9">NT6N</strain>
    </source>
</reference>
<accession>A0AAT9FQ05</accession>
<dbReference type="GO" id="GO:0022857">
    <property type="term" value="F:transmembrane transporter activity"/>
    <property type="evidence" value="ECO:0007669"/>
    <property type="project" value="InterPro"/>
</dbReference>
<keyword evidence="3" id="KW-0813">Transport</keyword>
<dbReference type="FunFam" id="1.10.3470.10:FF:000001">
    <property type="entry name" value="Vitamin B12 ABC transporter permease BtuC"/>
    <property type="match status" value="1"/>
</dbReference>
<gene>
    <name evidence="9" type="ORF">NT6N_31190</name>
</gene>
<keyword evidence="4" id="KW-1003">Cell membrane</keyword>
<protein>
    <submittedName>
        <fullName evidence="9">ABC transporter permease</fullName>
    </submittedName>
</protein>
<evidence type="ECO:0000256" key="5">
    <source>
        <dbReference type="ARBA" id="ARBA00022692"/>
    </source>
</evidence>
<feature type="transmembrane region" description="Helical" evidence="8">
    <location>
        <begin position="58"/>
        <end position="79"/>
    </location>
</feature>
<name>A0AAT9FQ05_9BACT</name>
<feature type="transmembrane region" description="Helical" evidence="8">
    <location>
        <begin position="236"/>
        <end position="265"/>
    </location>
</feature>
<feature type="transmembrane region" description="Helical" evidence="8">
    <location>
        <begin position="148"/>
        <end position="169"/>
    </location>
</feature>
<dbReference type="GO" id="GO:0005886">
    <property type="term" value="C:plasma membrane"/>
    <property type="evidence" value="ECO:0007669"/>
    <property type="project" value="UniProtKB-SubCell"/>
</dbReference>
<feature type="transmembrane region" description="Helical" evidence="8">
    <location>
        <begin position="6"/>
        <end position="27"/>
    </location>
</feature>
<dbReference type="InterPro" id="IPR037294">
    <property type="entry name" value="ABC_BtuC-like"/>
</dbReference>
<dbReference type="Gene3D" id="1.10.3470.10">
    <property type="entry name" value="ABC transporter involved in vitamin B12 uptake, BtuC"/>
    <property type="match status" value="1"/>
</dbReference>
<evidence type="ECO:0000256" key="1">
    <source>
        <dbReference type="ARBA" id="ARBA00004651"/>
    </source>
</evidence>
<sequence length="335" mass="35564">MTKSPMKFILLVLLPLAILTLITMPWLGGHRPAWDVIGRPGAGDLDAIIFWQIRVPRVLLAMLAGIGLSLGGVVFQAIFQNPLATPFTLGVAGGASLGVTVSIFLGINLTILGFSSLSFAALVGALCSIALVYGIARATGNASPHTMLLGGVAISFFFSSLILLLQYFGDIGNTFRIIHWLMGDLSRASFDSVLQVLPFILSGALITGLLHRELNLLTINDDLAASYGLHVERMRIILFLAVSLMIAGIVTVCGPIGFVGIMAPHICRLIIGANHKYLVPAALLFGGIFLALCDTLARSLATTAEIPVGIITALLGGPFFLWLLFKQGRSGTTER</sequence>
<proteinExistence type="inferred from homology"/>
<dbReference type="SUPFAM" id="SSF81345">
    <property type="entry name" value="ABC transporter involved in vitamin B12 uptake, BtuC"/>
    <property type="match status" value="1"/>
</dbReference>
<organism evidence="9">
    <name type="scientific">Oceaniferula spumae</name>
    <dbReference type="NCBI Taxonomy" id="2979115"/>
    <lineage>
        <taxon>Bacteria</taxon>
        <taxon>Pseudomonadati</taxon>
        <taxon>Verrucomicrobiota</taxon>
        <taxon>Verrucomicrobiia</taxon>
        <taxon>Verrucomicrobiales</taxon>
        <taxon>Verrucomicrobiaceae</taxon>
        <taxon>Oceaniferula</taxon>
    </lineage>
</organism>
<dbReference type="InterPro" id="IPR000522">
    <property type="entry name" value="ABC_transptr_permease_BtuC"/>
</dbReference>
<feature type="transmembrane region" description="Helical" evidence="8">
    <location>
        <begin position="306"/>
        <end position="325"/>
    </location>
</feature>
<keyword evidence="5 8" id="KW-0812">Transmembrane</keyword>
<evidence type="ECO:0000256" key="8">
    <source>
        <dbReference type="SAM" id="Phobius"/>
    </source>
</evidence>
<evidence type="ECO:0000256" key="2">
    <source>
        <dbReference type="ARBA" id="ARBA00007935"/>
    </source>
</evidence>
<evidence type="ECO:0000256" key="3">
    <source>
        <dbReference type="ARBA" id="ARBA00022448"/>
    </source>
</evidence>
<feature type="transmembrane region" description="Helical" evidence="8">
    <location>
        <begin position="117"/>
        <end position="136"/>
    </location>
</feature>
<dbReference type="EMBL" id="AP026866">
    <property type="protein sequence ID" value="BDS08079.1"/>
    <property type="molecule type" value="Genomic_DNA"/>
</dbReference>
<evidence type="ECO:0000256" key="7">
    <source>
        <dbReference type="ARBA" id="ARBA00023136"/>
    </source>
</evidence>
<feature type="transmembrane region" description="Helical" evidence="8">
    <location>
        <begin position="85"/>
        <end position="105"/>
    </location>
</feature>
<evidence type="ECO:0000256" key="4">
    <source>
        <dbReference type="ARBA" id="ARBA00022475"/>
    </source>
</evidence>
<dbReference type="AlphaFoldDB" id="A0AAT9FQ05"/>